<keyword evidence="2" id="KW-1185">Reference proteome</keyword>
<proteinExistence type="predicted"/>
<protein>
    <submittedName>
        <fullName evidence="1">Uncharacterized protein</fullName>
    </submittedName>
</protein>
<organism evidence="1 2">
    <name type="scientific">Streptomyces longisporoflavus</name>
    <dbReference type="NCBI Taxonomy" id="28044"/>
    <lineage>
        <taxon>Bacteria</taxon>
        <taxon>Bacillati</taxon>
        <taxon>Actinomycetota</taxon>
        <taxon>Actinomycetes</taxon>
        <taxon>Kitasatosporales</taxon>
        <taxon>Streptomycetaceae</taxon>
        <taxon>Streptomyces</taxon>
    </lineage>
</organism>
<reference evidence="1 2" key="1">
    <citation type="submission" date="2024-10" db="EMBL/GenBank/DDBJ databases">
        <title>The Natural Products Discovery Center: Release of the First 8490 Sequenced Strains for Exploring Actinobacteria Biosynthetic Diversity.</title>
        <authorList>
            <person name="Kalkreuter E."/>
            <person name="Kautsar S.A."/>
            <person name="Yang D."/>
            <person name="Bader C.D."/>
            <person name="Teijaro C.N."/>
            <person name="Fluegel L."/>
            <person name="Davis C.M."/>
            <person name="Simpson J.R."/>
            <person name="Lauterbach L."/>
            <person name="Steele A.D."/>
            <person name="Gui C."/>
            <person name="Meng S."/>
            <person name="Li G."/>
            <person name="Viehrig K."/>
            <person name="Ye F."/>
            <person name="Su P."/>
            <person name="Kiefer A.F."/>
            <person name="Nichols A."/>
            <person name="Cepeda A.J."/>
            <person name="Yan W."/>
            <person name="Fan B."/>
            <person name="Jiang Y."/>
            <person name="Adhikari A."/>
            <person name="Zheng C.-J."/>
            <person name="Schuster L."/>
            <person name="Cowan T.M."/>
            <person name="Smanski M.J."/>
            <person name="Chevrette M.G."/>
            <person name="De Carvalho L.P.S."/>
            <person name="Shen B."/>
        </authorList>
    </citation>
    <scope>NUCLEOTIDE SEQUENCE [LARGE SCALE GENOMIC DNA]</scope>
    <source>
        <strain evidence="1 2">NPDC017990</strain>
    </source>
</reference>
<gene>
    <name evidence="1" type="ORF">ACH4F9_07515</name>
</gene>
<accession>A0ABW7QIQ4</accession>
<evidence type="ECO:0000313" key="1">
    <source>
        <dbReference type="EMBL" id="MFH8544837.1"/>
    </source>
</evidence>
<dbReference type="EMBL" id="JBIRGQ010000001">
    <property type="protein sequence ID" value="MFH8544837.1"/>
    <property type="molecule type" value="Genomic_DNA"/>
</dbReference>
<dbReference type="Proteomes" id="UP001610818">
    <property type="component" value="Unassembled WGS sequence"/>
</dbReference>
<evidence type="ECO:0000313" key="2">
    <source>
        <dbReference type="Proteomes" id="UP001610818"/>
    </source>
</evidence>
<dbReference type="RefSeq" id="WP_397709039.1">
    <property type="nucleotide sequence ID" value="NZ_JBIRGN010000001.1"/>
</dbReference>
<comment type="caution">
    <text evidence="1">The sequence shown here is derived from an EMBL/GenBank/DDBJ whole genome shotgun (WGS) entry which is preliminary data.</text>
</comment>
<sequence>MLRYFEDYGQVTHLFDKELDGKYVGFGKSDCEMDKQDWNMLTRDVRACARVRGPSPAAEANVQAKTYKGFKFCTYIVMLGSRRRTWVALNFTGRQG</sequence>
<name>A0ABW7QIQ4_9ACTN</name>